<evidence type="ECO:0000256" key="3">
    <source>
        <dbReference type="ARBA" id="ARBA00005119"/>
    </source>
</evidence>
<dbReference type="PANTHER" id="PTHR46382">
    <property type="entry name" value="PHOSPHATIDATE CYTIDYLYLTRANSFERASE"/>
    <property type="match status" value="1"/>
</dbReference>
<evidence type="ECO:0000256" key="11">
    <source>
        <dbReference type="ARBA" id="ARBA00022692"/>
    </source>
</evidence>
<feature type="transmembrane region" description="Helical" evidence="19">
    <location>
        <begin position="12"/>
        <end position="45"/>
    </location>
</feature>
<evidence type="ECO:0000256" key="15">
    <source>
        <dbReference type="ARBA" id="ARBA00023136"/>
    </source>
</evidence>
<reference evidence="20 21" key="1">
    <citation type="submission" date="2019-07" db="EMBL/GenBank/DDBJ databases">
        <title>Thalassofilum flectens gen. nov., sp. nov., a novel moderate thermophilic anaerobe from a shallow sea hot spring in Kunashir Island (Russia), representing a new family in the order Bacteroidales, and proposal of Thalassofilacea fam. nov.</title>
        <authorList>
            <person name="Kochetkova T.V."/>
            <person name="Podosokorskaya O.A."/>
            <person name="Novikov A."/>
            <person name="Elcheninov A.G."/>
            <person name="Toshchakov S.V."/>
            <person name="Kublanov I.V."/>
        </authorList>
    </citation>
    <scope>NUCLEOTIDE SEQUENCE [LARGE SCALE GENOMIC DNA]</scope>
    <source>
        <strain evidence="20 21">38-H</strain>
    </source>
</reference>
<evidence type="ECO:0000256" key="12">
    <source>
        <dbReference type="ARBA" id="ARBA00022695"/>
    </source>
</evidence>
<evidence type="ECO:0000256" key="2">
    <source>
        <dbReference type="ARBA" id="ARBA00004651"/>
    </source>
</evidence>
<evidence type="ECO:0000256" key="4">
    <source>
        <dbReference type="ARBA" id="ARBA00005189"/>
    </source>
</evidence>
<evidence type="ECO:0000256" key="5">
    <source>
        <dbReference type="ARBA" id="ARBA00010185"/>
    </source>
</evidence>
<evidence type="ECO:0000256" key="18">
    <source>
        <dbReference type="RuleBase" id="RU003938"/>
    </source>
</evidence>
<comment type="subcellular location">
    <subcellularLocation>
        <location evidence="2">Cell membrane</location>
        <topology evidence="2">Multi-pass membrane protein</topology>
    </subcellularLocation>
</comment>
<keyword evidence="14" id="KW-0443">Lipid metabolism</keyword>
<dbReference type="GO" id="GO:0004605">
    <property type="term" value="F:phosphatidate cytidylyltransferase activity"/>
    <property type="evidence" value="ECO:0007669"/>
    <property type="project" value="UniProtKB-EC"/>
</dbReference>
<feature type="transmembrane region" description="Helical" evidence="19">
    <location>
        <begin position="57"/>
        <end position="75"/>
    </location>
</feature>
<keyword evidence="8" id="KW-1003">Cell membrane</keyword>
<dbReference type="Proteomes" id="UP000500961">
    <property type="component" value="Chromosome"/>
</dbReference>
<proteinExistence type="inferred from homology"/>
<name>A0A7D3XDC8_9BACT</name>
<evidence type="ECO:0000256" key="8">
    <source>
        <dbReference type="ARBA" id="ARBA00022475"/>
    </source>
</evidence>
<evidence type="ECO:0000256" key="13">
    <source>
        <dbReference type="ARBA" id="ARBA00022989"/>
    </source>
</evidence>
<keyword evidence="21" id="KW-1185">Reference proteome</keyword>
<comment type="catalytic activity">
    <reaction evidence="1 18">
        <text>a 1,2-diacyl-sn-glycero-3-phosphate + CTP + H(+) = a CDP-1,2-diacyl-sn-glycerol + diphosphate</text>
        <dbReference type="Rhea" id="RHEA:16229"/>
        <dbReference type="ChEBI" id="CHEBI:15378"/>
        <dbReference type="ChEBI" id="CHEBI:33019"/>
        <dbReference type="ChEBI" id="CHEBI:37563"/>
        <dbReference type="ChEBI" id="CHEBI:58332"/>
        <dbReference type="ChEBI" id="CHEBI:58608"/>
        <dbReference type="EC" id="2.7.7.41"/>
    </reaction>
</comment>
<keyword evidence="17" id="KW-1208">Phospholipid metabolism</keyword>
<dbReference type="InterPro" id="IPR000374">
    <property type="entry name" value="PC_trans"/>
</dbReference>
<accession>A0A7D3XDC8</accession>
<evidence type="ECO:0000256" key="9">
    <source>
        <dbReference type="ARBA" id="ARBA00022516"/>
    </source>
</evidence>
<comment type="similarity">
    <text evidence="5 18">Belongs to the CDS family.</text>
</comment>
<feature type="transmembrane region" description="Helical" evidence="19">
    <location>
        <begin position="144"/>
        <end position="163"/>
    </location>
</feature>
<evidence type="ECO:0000256" key="17">
    <source>
        <dbReference type="ARBA" id="ARBA00023264"/>
    </source>
</evidence>
<feature type="transmembrane region" description="Helical" evidence="19">
    <location>
        <begin position="112"/>
        <end position="132"/>
    </location>
</feature>
<keyword evidence="15 19" id="KW-0472">Membrane</keyword>
<evidence type="ECO:0000256" key="10">
    <source>
        <dbReference type="ARBA" id="ARBA00022679"/>
    </source>
</evidence>
<keyword evidence="9" id="KW-0444">Lipid biosynthesis</keyword>
<keyword evidence="10 18" id="KW-0808">Transferase</keyword>
<dbReference type="AlphaFoldDB" id="A0A7D3XDC8"/>
<evidence type="ECO:0000256" key="14">
    <source>
        <dbReference type="ARBA" id="ARBA00023098"/>
    </source>
</evidence>
<comment type="pathway">
    <text evidence="4">Lipid metabolism.</text>
</comment>
<dbReference type="PROSITE" id="PS01315">
    <property type="entry name" value="CDS"/>
    <property type="match status" value="1"/>
</dbReference>
<sequence length="275" mass="30892">MSEFLKRTISGLLFVIVLVGAIYISHITFFILFLAITAATMLEFYHLGLKGKIRPQALMGIFIGIALFVWSYLYSSGRLELITLFGFIPFLVSIFVVELYRHQQKPMQNIAFTILGILYIALPFSLMNFISINGSSFKMEYNPSLLLAILFLVWANDTGAYIFGVSLGKHKMMPRISPKKSWEGFLGGIASTILVAWIISTILADIDTRHWLFVGFITSLMAVLGDLVESMFKRSIGVKDSGKFLPGHGGLLDRFDALIMVLPIVYAYFEVMMII</sequence>
<evidence type="ECO:0000256" key="19">
    <source>
        <dbReference type="SAM" id="Phobius"/>
    </source>
</evidence>
<evidence type="ECO:0000256" key="6">
    <source>
        <dbReference type="ARBA" id="ARBA00012487"/>
    </source>
</evidence>
<keyword evidence="11 18" id="KW-0812">Transmembrane</keyword>
<protein>
    <recommendedName>
        <fullName evidence="7 18">Phosphatidate cytidylyltransferase</fullName>
        <ecNumber evidence="6 18">2.7.7.41</ecNumber>
    </recommendedName>
</protein>
<feature type="transmembrane region" description="Helical" evidence="19">
    <location>
        <begin position="210"/>
        <end position="230"/>
    </location>
</feature>
<dbReference type="RefSeq" id="WP_173072504.1">
    <property type="nucleotide sequence ID" value="NZ_CP041345.1"/>
</dbReference>
<dbReference type="GO" id="GO:0016024">
    <property type="term" value="P:CDP-diacylglycerol biosynthetic process"/>
    <property type="evidence" value="ECO:0007669"/>
    <property type="project" value="UniProtKB-UniPathway"/>
</dbReference>
<gene>
    <name evidence="20" type="ORF">FHG85_01470</name>
</gene>
<dbReference type="PANTHER" id="PTHR46382:SF1">
    <property type="entry name" value="PHOSPHATIDATE CYTIDYLYLTRANSFERASE"/>
    <property type="match status" value="1"/>
</dbReference>
<organism evidence="20 21">
    <name type="scientific">Tenuifilum thalassicum</name>
    <dbReference type="NCBI Taxonomy" id="2590900"/>
    <lineage>
        <taxon>Bacteria</taxon>
        <taxon>Pseudomonadati</taxon>
        <taxon>Bacteroidota</taxon>
        <taxon>Bacteroidia</taxon>
        <taxon>Bacteroidales</taxon>
        <taxon>Tenuifilaceae</taxon>
        <taxon>Tenuifilum</taxon>
    </lineage>
</organism>
<keyword evidence="16" id="KW-0594">Phospholipid biosynthesis</keyword>
<comment type="pathway">
    <text evidence="3 18">Phospholipid metabolism; CDP-diacylglycerol biosynthesis; CDP-diacylglycerol from sn-glycerol 3-phosphate: step 3/3.</text>
</comment>
<evidence type="ECO:0000256" key="7">
    <source>
        <dbReference type="ARBA" id="ARBA00019373"/>
    </source>
</evidence>
<keyword evidence="12 18" id="KW-0548">Nucleotidyltransferase</keyword>
<feature type="transmembrane region" description="Helical" evidence="19">
    <location>
        <begin position="251"/>
        <end position="269"/>
    </location>
</feature>
<dbReference type="UniPathway" id="UPA00557">
    <property type="reaction ID" value="UER00614"/>
</dbReference>
<dbReference type="GO" id="GO:0005886">
    <property type="term" value="C:plasma membrane"/>
    <property type="evidence" value="ECO:0007669"/>
    <property type="project" value="UniProtKB-SubCell"/>
</dbReference>
<evidence type="ECO:0000256" key="1">
    <source>
        <dbReference type="ARBA" id="ARBA00001698"/>
    </source>
</evidence>
<keyword evidence="13 19" id="KW-1133">Transmembrane helix</keyword>
<dbReference type="Pfam" id="PF01148">
    <property type="entry name" value="CTP_transf_1"/>
    <property type="match status" value="1"/>
</dbReference>
<feature type="transmembrane region" description="Helical" evidence="19">
    <location>
        <begin position="81"/>
        <end position="100"/>
    </location>
</feature>
<feature type="transmembrane region" description="Helical" evidence="19">
    <location>
        <begin position="184"/>
        <end position="204"/>
    </location>
</feature>
<evidence type="ECO:0000313" key="21">
    <source>
        <dbReference type="Proteomes" id="UP000500961"/>
    </source>
</evidence>
<dbReference type="EMBL" id="CP041345">
    <property type="protein sequence ID" value="QKG78987.1"/>
    <property type="molecule type" value="Genomic_DNA"/>
</dbReference>
<evidence type="ECO:0000313" key="20">
    <source>
        <dbReference type="EMBL" id="QKG78987.1"/>
    </source>
</evidence>
<dbReference type="EC" id="2.7.7.41" evidence="6 18"/>
<evidence type="ECO:0000256" key="16">
    <source>
        <dbReference type="ARBA" id="ARBA00023209"/>
    </source>
</evidence>
<dbReference type="KEGG" id="ttz:FHG85_01470"/>